<sequence length="349" mass="38620">MTPISPTMTLDDFLAAIAPLDTQYHLSTPTYARRKVLTQAGDTCPLCLKPYDRTNARGFDHPVIATFVHTSLGGPLTVDNLFVCCRRCQQVRASADLLTLDNVPDHLASQRLAALQLSANHLLPLPPSSTLPAFRSALASRHAFPRSRVYAAQTDDGQCLLGVTARYGDGQSKGLARLLAKLSGVPLQRDKRATVYLLTDDKFRQVVWQLIDANALVVGVGRRSNLRDFQDYWWLTSASVGELRLRKVAGLQVPAGVATREVGPRAMRQRKLVAKRRAQAQCVADVADLKAAEVEFDQAFVRLRAQQDMGLPGELDETRYFVNRYWSAFSRVYGRPSPVPRPSPQPVAE</sequence>
<gene>
    <name evidence="1" type="ORF">CSC65_05905</name>
</gene>
<organism evidence="1 2">
    <name type="scientific">Pseudoxanthomonas daejeonensis</name>
    <dbReference type="NCBI Taxonomy" id="266062"/>
    <lineage>
        <taxon>Bacteria</taxon>
        <taxon>Pseudomonadati</taxon>
        <taxon>Pseudomonadota</taxon>
        <taxon>Gammaproteobacteria</taxon>
        <taxon>Lysobacterales</taxon>
        <taxon>Lysobacteraceae</taxon>
        <taxon>Pseudoxanthomonas</taxon>
    </lineage>
</organism>
<proteinExistence type="predicted"/>
<reference evidence="1 2" key="1">
    <citation type="submission" date="2017-10" db="EMBL/GenBank/DDBJ databases">
        <title>Whole genome sequencing of members of genus Pseudoxanthomonas.</title>
        <authorList>
            <person name="Kumar S."/>
            <person name="Bansal K."/>
            <person name="Kaur A."/>
            <person name="Patil P."/>
            <person name="Sharma S."/>
            <person name="Patil P.B."/>
        </authorList>
    </citation>
    <scope>NUCLEOTIDE SEQUENCE [LARGE SCALE GENOMIC DNA]</scope>
    <source>
        <strain evidence="1 2">DSM 17801</strain>
    </source>
</reference>
<protein>
    <recommendedName>
        <fullName evidence="3">HNH endonuclease</fullName>
    </recommendedName>
</protein>
<dbReference type="CDD" id="cd00085">
    <property type="entry name" value="HNHc"/>
    <property type="match status" value="1"/>
</dbReference>
<dbReference type="RefSeq" id="WP_162409434.1">
    <property type="nucleotide sequence ID" value="NZ_PDWN01000004.1"/>
</dbReference>
<comment type="caution">
    <text evidence="1">The sequence shown here is derived from an EMBL/GenBank/DDBJ whole genome shotgun (WGS) entry which is preliminary data.</text>
</comment>
<dbReference type="EMBL" id="PDWN01000004">
    <property type="protein sequence ID" value="KAF1696030.1"/>
    <property type="molecule type" value="Genomic_DNA"/>
</dbReference>
<dbReference type="Proteomes" id="UP000788419">
    <property type="component" value="Unassembled WGS sequence"/>
</dbReference>
<accession>A0ABQ6Z970</accession>
<dbReference type="Gene3D" id="1.10.30.50">
    <property type="match status" value="1"/>
</dbReference>
<dbReference type="InterPro" id="IPR003615">
    <property type="entry name" value="HNH_nuc"/>
</dbReference>
<evidence type="ECO:0008006" key="3">
    <source>
        <dbReference type="Google" id="ProtNLM"/>
    </source>
</evidence>
<keyword evidence="2" id="KW-1185">Reference proteome</keyword>
<evidence type="ECO:0000313" key="1">
    <source>
        <dbReference type="EMBL" id="KAF1696030.1"/>
    </source>
</evidence>
<name>A0ABQ6Z970_9GAMM</name>
<evidence type="ECO:0000313" key="2">
    <source>
        <dbReference type="Proteomes" id="UP000788419"/>
    </source>
</evidence>